<dbReference type="STRING" id="571915.CMUST_03720"/>
<evidence type="ECO:0000256" key="11">
    <source>
        <dbReference type="ARBA" id="ARBA00023136"/>
    </source>
</evidence>
<sequence>MTSTQPASAQQPFSQVDHTRMKTVLNVAASIPVADVGSETLIRLAGVSPAGSNDPVDHALYRAIGEVPAAESFDYATEHRRFSIAHVKGVEFGGGVHDLAVMRGDIGSVLEASDADPGVKSLALRNANVMRKLGRRSLGVAIAPLVGDTAGEFKFQGLVALSVGGQKRIRSHTRGGYTRIQMWPRALRIQHWLNMLLIIALSVTGYYIMNPFFGAKLSQDTGYLMGIIRYIHFVSGFAWIAVAAWRLSLTVFATQKHMRWRSLWPIYGKDDVKKMWATMQYYLFLKEEGPHYVGHNVLQQLTYSTIYALCTIQILSGLALYGLYDQYNLVWQFFSFPIHIIGIPMVRLIHTVIMFLLFAFVILHVYLVFRADSIENHGGVSAMINGGVWLPAGSKPVDAPEIE</sequence>
<dbReference type="InterPro" id="IPR016174">
    <property type="entry name" value="Di-haem_cyt_TM"/>
</dbReference>
<evidence type="ECO:0000256" key="3">
    <source>
        <dbReference type="ARBA" id="ARBA00022448"/>
    </source>
</evidence>
<dbReference type="Gene3D" id="1.20.950.20">
    <property type="entry name" value="Transmembrane di-heme cytochromes, Chain C"/>
    <property type="match status" value="1"/>
</dbReference>
<dbReference type="AlphaFoldDB" id="A0A0G3GZT0"/>
<keyword evidence="7" id="KW-0479">Metal-binding</keyword>
<dbReference type="GO" id="GO:0005506">
    <property type="term" value="F:iron ion binding"/>
    <property type="evidence" value="ECO:0007669"/>
    <property type="project" value="InterPro"/>
</dbReference>
<dbReference type="OrthoDB" id="197262at2"/>
<keyword evidence="4" id="KW-1003">Cell membrane</keyword>
<dbReference type="InterPro" id="IPR000516">
    <property type="entry name" value="Ni-dep_Hydgase_cyt-B"/>
</dbReference>
<comment type="similarity">
    <text evidence="2">Belongs to the HupC/HyaC/HydC family.</text>
</comment>
<gene>
    <name evidence="14" type="primary">hoxZ</name>
    <name evidence="14" type="ORF">CMUST_03720</name>
</gene>
<dbReference type="PATRIC" id="fig|571915.4.peg.795"/>
<reference evidence="14 15" key="1">
    <citation type="journal article" date="2015" name="Genome Announc.">
        <title>Complete Genome Sequence of the Type Strain Corynebacterium mustelae DSM 45274, Isolated from Various Tissues of a Male Ferret with Lethal Sepsis.</title>
        <authorList>
            <person name="Ruckert C."/>
            <person name="Eimer J."/>
            <person name="Winkler A."/>
            <person name="Tauch A."/>
        </authorList>
    </citation>
    <scope>NUCLEOTIDE SEQUENCE [LARGE SCALE GENOMIC DNA]</scope>
    <source>
        <strain evidence="14 15">DSM 45274</strain>
    </source>
</reference>
<evidence type="ECO:0000313" key="14">
    <source>
        <dbReference type="EMBL" id="AKK05088.1"/>
    </source>
</evidence>
<evidence type="ECO:0000256" key="6">
    <source>
        <dbReference type="ARBA" id="ARBA00022692"/>
    </source>
</evidence>
<keyword evidence="8" id="KW-0249">Electron transport</keyword>
<feature type="transmembrane region" description="Helical" evidence="12">
    <location>
        <begin position="306"/>
        <end position="324"/>
    </location>
</feature>
<keyword evidence="9 12" id="KW-1133">Transmembrane helix</keyword>
<dbReference type="PRINTS" id="PR00161">
    <property type="entry name" value="NIHGNASECYTB"/>
</dbReference>
<evidence type="ECO:0000256" key="12">
    <source>
        <dbReference type="SAM" id="Phobius"/>
    </source>
</evidence>
<organism evidence="14 15">
    <name type="scientific">Corynebacterium mustelae</name>
    <dbReference type="NCBI Taxonomy" id="571915"/>
    <lineage>
        <taxon>Bacteria</taxon>
        <taxon>Bacillati</taxon>
        <taxon>Actinomycetota</taxon>
        <taxon>Actinomycetes</taxon>
        <taxon>Mycobacteriales</taxon>
        <taxon>Corynebacteriaceae</taxon>
        <taxon>Corynebacterium</taxon>
    </lineage>
</organism>
<dbReference type="GO" id="GO:0020037">
    <property type="term" value="F:heme binding"/>
    <property type="evidence" value="ECO:0007669"/>
    <property type="project" value="TreeGrafter"/>
</dbReference>
<keyword evidence="11 12" id="KW-0472">Membrane</keyword>
<evidence type="ECO:0000256" key="1">
    <source>
        <dbReference type="ARBA" id="ARBA00004651"/>
    </source>
</evidence>
<keyword evidence="15" id="KW-1185">Reference proteome</keyword>
<evidence type="ECO:0000256" key="8">
    <source>
        <dbReference type="ARBA" id="ARBA00022982"/>
    </source>
</evidence>
<feature type="transmembrane region" description="Helical" evidence="12">
    <location>
        <begin position="229"/>
        <end position="253"/>
    </location>
</feature>
<evidence type="ECO:0000313" key="15">
    <source>
        <dbReference type="Proteomes" id="UP000035199"/>
    </source>
</evidence>
<dbReference type="NCBIfam" id="TIGR02125">
    <property type="entry name" value="CytB-hydogenase"/>
    <property type="match status" value="1"/>
</dbReference>
<dbReference type="KEGG" id="cmv:CMUST_03720"/>
<evidence type="ECO:0000259" key="13">
    <source>
        <dbReference type="Pfam" id="PF01292"/>
    </source>
</evidence>
<evidence type="ECO:0000256" key="7">
    <source>
        <dbReference type="ARBA" id="ARBA00022723"/>
    </source>
</evidence>
<dbReference type="Proteomes" id="UP000035199">
    <property type="component" value="Chromosome"/>
</dbReference>
<accession>A0A0G3GZT0</accession>
<dbReference type="RefSeq" id="WP_052844514.1">
    <property type="nucleotide sequence ID" value="NZ_CP011542.1"/>
</dbReference>
<evidence type="ECO:0000256" key="10">
    <source>
        <dbReference type="ARBA" id="ARBA00023004"/>
    </source>
</evidence>
<dbReference type="PANTHER" id="PTHR30485:SF0">
    <property type="entry name" value="NI_FE-HYDROGENASE 1 B-TYPE CYTOCHROME SUBUNIT-RELATED"/>
    <property type="match status" value="1"/>
</dbReference>
<protein>
    <submittedName>
        <fullName evidence="14">Ni/Fe-hydrogenase, b-type cytochrome subunit</fullName>
    </submittedName>
</protein>
<dbReference type="SUPFAM" id="SSF81342">
    <property type="entry name" value="Transmembrane di-heme cytochromes"/>
    <property type="match status" value="1"/>
</dbReference>
<name>A0A0G3GZT0_9CORY</name>
<dbReference type="Pfam" id="PF01292">
    <property type="entry name" value="Ni_hydr_CYTB"/>
    <property type="match status" value="1"/>
</dbReference>
<dbReference type="InterPro" id="IPR051542">
    <property type="entry name" value="Hydrogenase_cytochrome"/>
</dbReference>
<evidence type="ECO:0000256" key="2">
    <source>
        <dbReference type="ARBA" id="ARBA00008622"/>
    </source>
</evidence>
<evidence type="ECO:0000256" key="4">
    <source>
        <dbReference type="ARBA" id="ARBA00022475"/>
    </source>
</evidence>
<dbReference type="PANTHER" id="PTHR30485">
    <property type="entry name" value="NI/FE-HYDROGENASE 1 B-TYPE CYTOCHROME SUBUNIT"/>
    <property type="match status" value="1"/>
</dbReference>
<evidence type="ECO:0000256" key="5">
    <source>
        <dbReference type="ARBA" id="ARBA00022617"/>
    </source>
</evidence>
<comment type="subcellular location">
    <subcellularLocation>
        <location evidence="1">Cell membrane</location>
        <topology evidence="1">Multi-pass membrane protein</topology>
    </subcellularLocation>
</comment>
<keyword evidence="3" id="KW-0813">Transport</keyword>
<dbReference type="GO" id="GO:0022904">
    <property type="term" value="P:respiratory electron transport chain"/>
    <property type="evidence" value="ECO:0007669"/>
    <property type="project" value="InterPro"/>
</dbReference>
<keyword evidence="5" id="KW-0349">Heme</keyword>
<feature type="transmembrane region" description="Helical" evidence="12">
    <location>
        <begin position="192"/>
        <end position="209"/>
    </location>
</feature>
<keyword evidence="10" id="KW-0408">Iron</keyword>
<dbReference type="EMBL" id="CP011542">
    <property type="protein sequence ID" value="AKK05088.1"/>
    <property type="molecule type" value="Genomic_DNA"/>
</dbReference>
<feature type="transmembrane region" description="Helical" evidence="12">
    <location>
        <begin position="336"/>
        <end position="369"/>
    </location>
</feature>
<reference evidence="15" key="2">
    <citation type="submission" date="2015-05" db="EMBL/GenBank/DDBJ databases">
        <title>Complete genome sequence of Corynebacterium mustelae DSM 45274, isolated from various tissues of a male ferret with lethal sepsis.</title>
        <authorList>
            <person name="Ruckert C."/>
            <person name="Albersmeier A."/>
            <person name="Winkler A."/>
            <person name="Tauch A."/>
        </authorList>
    </citation>
    <scope>NUCLEOTIDE SEQUENCE [LARGE SCALE GENOMIC DNA]</scope>
    <source>
        <strain evidence="15">DSM 45274</strain>
    </source>
</reference>
<dbReference type="GO" id="GO:0009055">
    <property type="term" value="F:electron transfer activity"/>
    <property type="evidence" value="ECO:0007669"/>
    <property type="project" value="InterPro"/>
</dbReference>
<evidence type="ECO:0000256" key="9">
    <source>
        <dbReference type="ARBA" id="ARBA00022989"/>
    </source>
</evidence>
<feature type="domain" description="Cytochrome b561 bacterial/Ni-hydrogenase" evidence="13">
    <location>
        <begin position="183"/>
        <end position="386"/>
    </location>
</feature>
<dbReference type="InterPro" id="IPR011577">
    <property type="entry name" value="Cyt_b561_bac/Ni-Hgenase"/>
</dbReference>
<dbReference type="GO" id="GO:0005886">
    <property type="term" value="C:plasma membrane"/>
    <property type="evidence" value="ECO:0007669"/>
    <property type="project" value="UniProtKB-SubCell"/>
</dbReference>
<proteinExistence type="inferred from homology"/>
<keyword evidence="6 12" id="KW-0812">Transmembrane</keyword>